<organism evidence="2">
    <name type="scientific">hydrothermal vent metagenome</name>
    <dbReference type="NCBI Taxonomy" id="652676"/>
    <lineage>
        <taxon>unclassified sequences</taxon>
        <taxon>metagenomes</taxon>
        <taxon>ecological metagenomes</taxon>
    </lineage>
</organism>
<accession>A0A3B1ANR8</accession>
<keyword evidence="1" id="KW-0472">Membrane</keyword>
<feature type="transmembrane region" description="Helical" evidence="1">
    <location>
        <begin position="6"/>
        <end position="23"/>
    </location>
</feature>
<dbReference type="GO" id="GO:0016491">
    <property type="term" value="F:oxidoreductase activity"/>
    <property type="evidence" value="ECO:0007669"/>
    <property type="project" value="UniProtKB-KW"/>
</dbReference>
<reference evidence="2" key="1">
    <citation type="submission" date="2018-06" db="EMBL/GenBank/DDBJ databases">
        <authorList>
            <person name="Zhirakovskaya E."/>
        </authorList>
    </citation>
    <scope>NUCLEOTIDE SEQUENCE</scope>
</reference>
<keyword evidence="2" id="KW-0830">Ubiquinone</keyword>
<dbReference type="EMBL" id="UOFV01000192">
    <property type="protein sequence ID" value="VAW99879.1"/>
    <property type="molecule type" value="Genomic_DNA"/>
</dbReference>
<dbReference type="EC" id="1.6.5.3" evidence="2"/>
<keyword evidence="1" id="KW-0812">Transmembrane</keyword>
<sequence>MENLYLTLALAPLVGAVIAGLFGKKIGRAGAHWVTTLGVAVSFALSVFVFNDVIVEGAAVFNGTV</sequence>
<evidence type="ECO:0000313" key="2">
    <source>
        <dbReference type="EMBL" id="VAW99879.1"/>
    </source>
</evidence>
<keyword evidence="1" id="KW-1133">Transmembrane helix</keyword>
<proteinExistence type="predicted"/>
<feature type="non-terminal residue" evidence="2">
    <location>
        <position position="65"/>
    </location>
</feature>
<protein>
    <submittedName>
        <fullName evidence="2">NADH-ubiquinone oxidoreductase chain L</fullName>
        <ecNumber evidence="2">1.6.5.3</ecNumber>
    </submittedName>
</protein>
<name>A0A3B1ANR8_9ZZZZ</name>
<gene>
    <name evidence="2" type="ORF">MNBD_GAMMA19-1706</name>
</gene>
<dbReference type="AlphaFoldDB" id="A0A3B1ANR8"/>
<evidence type="ECO:0000256" key="1">
    <source>
        <dbReference type="SAM" id="Phobius"/>
    </source>
</evidence>
<keyword evidence="2" id="KW-0560">Oxidoreductase</keyword>
<feature type="transmembrane region" description="Helical" evidence="1">
    <location>
        <begin position="30"/>
        <end position="50"/>
    </location>
</feature>